<evidence type="ECO:0008006" key="3">
    <source>
        <dbReference type="Google" id="ProtNLM"/>
    </source>
</evidence>
<dbReference type="EMBL" id="RDQH01000342">
    <property type="protein sequence ID" value="RXH72268.1"/>
    <property type="molecule type" value="Genomic_DNA"/>
</dbReference>
<evidence type="ECO:0000313" key="2">
    <source>
        <dbReference type="Proteomes" id="UP000290289"/>
    </source>
</evidence>
<protein>
    <recommendedName>
        <fullName evidence="3">Leucine-rich repeat-containing N-terminal plant-type domain-containing protein</fullName>
    </recommendedName>
</protein>
<sequence length="103" mass="11907">MSFNLSAFCGIIYSQIGSNNFTGRIPDYFRSWKNLRALDLSFNRLEGSIPNFADIKELATIFHFSRGPVTFQAIFWPSPASIRLPNMYNLVLHFPMFILIYYG</sequence>
<dbReference type="InterPro" id="IPR001611">
    <property type="entry name" value="Leu-rich_rpt"/>
</dbReference>
<dbReference type="Proteomes" id="UP000290289">
    <property type="component" value="Chromosome 16"/>
</dbReference>
<evidence type="ECO:0000313" key="1">
    <source>
        <dbReference type="EMBL" id="RXH72268.1"/>
    </source>
</evidence>
<dbReference type="InterPro" id="IPR032675">
    <property type="entry name" value="LRR_dom_sf"/>
</dbReference>
<accession>A0A498HL75</accession>
<keyword evidence="2" id="KW-1185">Reference proteome</keyword>
<dbReference type="AlphaFoldDB" id="A0A498HL75"/>
<reference evidence="1 2" key="1">
    <citation type="submission" date="2018-10" db="EMBL/GenBank/DDBJ databases">
        <title>A high-quality apple genome assembly.</title>
        <authorList>
            <person name="Hu J."/>
        </authorList>
    </citation>
    <scope>NUCLEOTIDE SEQUENCE [LARGE SCALE GENOMIC DNA]</scope>
    <source>
        <strain evidence="2">cv. HFTH1</strain>
        <tissue evidence="1">Young leaf</tissue>
    </source>
</reference>
<name>A0A498HL75_MALDO</name>
<dbReference type="Pfam" id="PF00560">
    <property type="entry name" value="LRR_1"/>
    <property type="match status" value="1"/>
</dbReference>
<comment type="caution">
    <text evidence="1">The sequence shown here is derived from an EMBL/GenBank/DDBJ whole genome shotgun (WGS) entry which is preliminary data.</text>
</comment>
<proteinExistence type="predicted"/>
<dbReference type="SUPFAM" id="SSF52058">
    <property type="entry name" value="L domain-like"/>
    <property type="match status" value="1"/>
</dbReference>
<dbReference type="PROSITE" id="PS51450">
    <property type="entry name" value="LRR"/>
    <property type="match status" value="1"/>
</dbReference>
<dbReference type="Gene3D" id="3.80.10.10">
    <property type="entry name" value="Ribonuclease Inhibitor"/>
    <property type="match status" value="1"/>
</dbReference>
<gene>
    <name evidence="1" type="ORF">DVH24_033806</name>
</gene>
<organism evidence="1 2">
    <name type="scientific">Malus domestica</name>
    <name type="common">Apple</name>
    <name type="synonym">Pyrus malus</name>
    <dbReference type="NCBI Taxonomy" id="3750"/>
    <lineage>
        <taxon>Eukaryota</taxon>
        <taxon>Viridiplantae</taxon>
        <taxon>Streptophyta</taxon>
        <taxon>Embryophyta</taxon>
        <taxon>Tracheophyta</taxon>
        <taxon>Spermatophyta</taxon>
        <taxon>Magnoliopsida</taxon>
        <taxon>eudicotyledons</taxon>
        <taxon>Gunneridae</taxon>
        <taxon>Pentapetalae</taxon>
        <taxon>rosids</taxon>
        <taxon>fabids</taxon>
        <taxon>Rosales</taxon>
        <taxon>Rosaceae</taxon>
        <taxon>Amygdaloideae</taxon>
        <taxon>Maleae</taxon>
        <taxon>Malus</taxon>
    </lineage>
</organism>